<keyword evidence="3" id="KW-1185">Reference proteome</keyword>
<keyword evidence="2" id="KW-0614">Plasmid</keyword>
<proteinExistence type="predicted"/>
<dbReference type="eggNOG" id="ENOG502ZH23">
    <property type="taxonomic scope" value="Bacteria"/>
</dbReference>
<dbReference type="OrthoDB" id="3085543at2"/>
<evidence type="ECO:0000256" key="1">
    <source>
        <dbReference type="SAM" id="Phobius"/>
    </source>
</evidence>
<reference evidence="2 3" key="1">
    <citation type="submission" date="2012-05" db="EMBL/GenBank/DDBJ databases">
        <title>Noncontiguous Finished plasmid 1 of genome of Chamaesiphon sp. PCC 6605.</title>
        <authorList>
            <consortium name="US DOE Joint Genome Institute"/>
            <person name="Gugger M."/>
            <person name="Coursin T."/>
            <person name="Rippka R."/>
            <person name="Tandeau De Marsac N."/>
            <person name="Huntemann M."/>
            <person name="Wei C.-L."/>
            <person name="Han J."/>
            <person name="Detter J.C."/>
            <person name="Han C."/>
            <person name="Tapia R."/>
            <person name="Chen A."/>
            <person name="Kyrpides N."/>
            <person name="Mavromatis K."/>
            <person name="Markowitz V."/>
            <person name="Szeto E."/>
            <person name="Ivanova N."/>
            <person name="Pagani I."/>
            <person name="Pati A."/>
            <person name="Goodwin L."/>
            <person name="Nordberg H.P."/>
            <person name="Cantor M.N."/>
            <person name="Hua S.X."/>
            <person name="Woyke T."/>
            <person name="Kerfeld C.A."/>
        </authorList>
    </citation>
    <scope>NUCLEOTIDE SEQUENCE [LARGE SCALE GENOMIC DNA]</scope>
    <source>
        <strain evidence="3">ATCC 27169 / PCC 6605</strain>
        <plasmid evidence="3">Plasmid pCHA6605.01</plasmid>
    </source>
</reference>
<dbReference type="EMBL" id="CP003601">
    <property type="protein sequence ID" value="AFY97227.1"/>
    <property type="molecule type" value="Genomic_DNA"/>
</dbReference>
<name>K9UQ79_CHAP6</name>
<protein>
    <submittedName>
        <fullName evidence="2">Uncharacterized protein</fullName>
    </submittedName>
</protein>
<dbReference type="RefSeq" id="WP_015329109.1">
    <property type="nucleotide sequence ID" value="NC_020053.1"/>
</dbReference>
<evidence type="ECO:0000313" key="3">
    <source>
        <dbReference type="Proteomes" id="UP000010366"/>
    </source>
</evidence>
<feature type="transmembrane region" description="Helical" evidence="1">
    <location>
        <begin position="295"/>
        <end position="317"/>
    </location>
</feature>
<dbReference type="Proteomes" id="UP000010366">
    <property type="component" value="Plasmid pCHA6605.01"/>
</dbReference>
<geneLocation type="plasmid" evidence="2 3">
    <name>pCHA6605.01</name>
</geneLocation>
<dbReference type="HOGENOM" id="CLU_810608_0_0_3"/>
<keyword evidence="1" id="KW-0472">Membrane</keyword>
<dbReference type="KEGG" id="cmp:Cha6605_6408"/>
<keyword evidence="1" id="KW-1133">Transmembrane helix</keyword>
<accession>K9UQ79</accession>
<dbReference type="AlphaFoldDB" id="K9UQ79"/>
<evidence type="ECO:0000313" key="2">
    <source>
        <dbReference type="EMBL" id="AFY97227.1"/>
    </source>
</evidence>
<organism evidence="2 3">
    <name type="scientific">Chamaesiphon minutus (strain ATCC 27169 / PCC 6605)</name>
    <dbReference type="NCBI Taxonomy" id="1173020"/>
    <lineage>
        <taxon>Bacteria</taxon>
        <taxon>Bacillati</taxon>
        <taxon>Cyanobacteriota</taxon>
        <taxon>Cyanophyceae</taxon>
        <taxon>Gomontiellales</taxon>
        <taxon>Chamaesiphonaceae</taxon>
        <taxon>Chamaesiphon</taxon>
    </lineage>
</organism>
<gene>
    <name evidence="2" type="ORF">Cha6605_6408</name>
</gene>
<sequence>MNNLDKTDTVDVADKIQDYDRQKGDWISTYGSELLRASLVAGYTSDRRYVEERVKLEHPDFLIHTHRSIKKTDADFLIYIDSSIEKSDSPPAYCLKACSEIVGSYCSEDRWGDKDYYLTIDNYLGENKIVKKIIAPTEVIEAKSNLFEDVKLDSKESNLSIEENNNILNSYESDKRDWIFDFGSDLLQYSIVSNYESDIRYVSERAAIEYPGFHPSESQHQRTDSPPEYCLKACLREDLESYVSQAKFHLHDDYYITIDNFLGKHQIVKKIDELPRTTEVKSLHQQETKSQLPKLFAIATIASLYGFIWGIPLFSTLTQHLSPAKISPARQAMLHKLSVLQP</sequence>
<keyword evidence="1" id="KW-0812">Transmembrane</keyword>